<feature type="chain" id="PRO_5045691597" evidence="1">
    <location>
        <begin position="21"/>
        <end position="125"/>
    </location>
</feature>
<accession>A0ABV8CC99</accession>
<proteinExistence type="predicted"/>
<name>A0ABV8CC99_9GAMM</name>
<reference evidence="3" key="1">
    <citation type="journal article" date="2019" name="Int. J. Syst. Evol. Microbiol.">
        <title>The Global Catalogue of Microorganisms (GCM) 10K type strain sequencing project: providing services to taxonomists for standard genome sequencing and annotation.</title>
        <authorList>
            <consortium name="The Broad Institute Genomics Platform"/>
            <consortium name="The Broad Institute Genome Sequencing Center for Infectious Disease"/>
            <person name="Wu L."/>
            <person name="Ma J."/>
        </authorList>
    </citation>
    <scope>NUCLEOTIDE SEQUENCE [LARGE SCALE GENOMIC DNA]</scope>
    <source>
        <strain evidence="3">CCUG 59858</strain>
    </source>
</reference>
<keyword evidence="1" id="KW-0732">Signal</keyword>
<evidence type="ECO:0000313" key="3">
    <source>
        <dbReference type="Proteomes" id="UP001595758"/>
    </source>
</evidence>
<feature type="signal peptide" evidence="1">
    <location>
        <begin position="1"/>
        <end position="20"/>
    </location>
</feature>
<organism evidence="2 3">
    <name type="scientific">Legionella dresdenensis</name>
    <dbReference type="NCBI Taxonomy" id="450200"/>
    <lineage>
        <taxon>Bacteria</taxon>
        <taxon>Pseudomonadati</taxon>
        <taxon>Pseudomonadota</taxon>
        <taxon>Gammaproteobacteria</taxon>
        <taxon>Legionellales</taxon>
        <taxon>Legionellaceae</taxon>
        <taxon>Legionella</taxon>
    </lineage>
</organism>
<evidence type="ECO:0000313" key="2">
    <source>
        <dbReference type="EMBL" id="MFC3907832.1"/>
    </source>
</evidence>
<protein>
    <submittedName>
        <fullName evidence="2">DUF3757 domain-containing protein</fullName>
    </submittedName>
</protein>
<dbReference type="EMBL" id="JBHSAB010000001">
    <property type="protein sequence ID" value="MFC3907832.1"/>
    <property type="molecule type" value="Genomic_DNA"/>
</dbReference>
<keyword evidence="3" id="KW-1185">Reference proteome</keyword>
<dbReference type="Proteomes" id="UP001595758">
    <property type="component" value="Unassembled WGS sequence"/>
</dbReference>
<gene>
    <name evidence="2" type="ORF">ACFORL_01885</name>
</gene>
<dbReference type="Pfam" id="PF12582">
    <property type="entry name" value="DUF3757"/>
    <property type="match status" value="1"/>
</dbReference>
<dbReference type="RefSeq" id="WP_382340544.1">
    <property type="nucleotide sequence ID" value="NZ_JBHSAB010000001.1"/>
</dbReference>
<sequence>MTFKNFVGAVLLAATTLLQASTCPDPENSSLRWGEIPPPWQLDPFSANRPQGEAGTQFVRANIMVIGRIARGVVCTYRISVGDYSIWWPVLVKRPSPMDYNWIDTFGGFVCTQSLTDCWFSAAAS</sequence>
<evidence type="ECO:0000256" key="1">
    <source>
        <dbReference type="SAM" id="SignalP"/>
    </source>
</evidence>
<comment type="caution">
    <text evidence="2">The sequence shown here is derived from an EMBL/GenBank/DDBJ whole genome shotgun (WGS) entry which is preliminary data.</text>
</comment>
<dbReference type="InterPro" id="IPR022231">
    <property type="entry name" value="DUF3757"/>
</dbReference>